<proteinExistence type="predicted"/>
<feature type="transmembrane region" description="Helical" evidence="2">
    <location>
        <begin position="54"/>
        <end position="78"/>
    </location>
</feature>
<evidence type="ECO:0008006" key="5">
    <source>
        <dbReference type="Google" id="ProtNLM"/>
    </source>
</evidence>
<keyword evidence="4" id="KW-1185">Reference proteome</keyword>
<accession>A0AAD4EQK6</accession>
<dbReference type="AlphaFoldDB" id="A0AAD4EQK6"/>
<evidence type="ECO:0000256" key="2">
    <source>
        <dbReference type="SAM" id="Phobius"/>
    </source>
</evidence>
<protein>
    <recommendedName>
        <fullName evidence="5">Apple domain-containing protein</fullName>
    </recommendedName>
</protein>
<dbReference type="EMBL" id="JAHCVI010000004">
    <property type="protein sequence ID" value="KAG7285703.1"/>
    <property type="molecule type" value="Genomic_DNA"/>
</dbReference>
<keyword evidence="2" id="KW-0812">Transmembrane</keyword>
<sequence>MQQPAQYHHLQDAPQDKAEQFHQYQQPAYEPYQPHHSDMPQVTGPTVLSVTRGVALTAVGVIVFLLLAVIGLSAGLGVSQRDLGQAKSSLEAAQAALSAASAFPTTAIMTPTGSSATATPTAVASDVQCPRVNGTVYTASTGGKRFRRMCGVDYGGPGEAIDIGSVKTRNLDGCIDACASRGNCTGAGWGVIEGDQGPLHSCWMKTNLNKSHKATPEWAFAVLETGDKKKR</sequence>
<reference evidence="3" key="1">
    <citation type="submission" date="2023-02" db="EMBL/GenBank/DDBJ databases">
        <authorList>
            <person name="Palmer J.M."/>
        </authorList>
    </citation>
    <scope>NUCLEOTIDE SEQUENCE</scope>
    <source>
        <strain evidence="3">FW57</strain>
    </source>
</reference>
<keyword evidence="2" id="KW-1133">Transmembrane helix</keyword>
<keyword evidence="2" id="KW-0472">Membrane</keyword>
<name>A0AAD4EQK6_9PEZI</name>
<organism evidence="3 4">
    <name type="scientific">Staphylotrichum longicolle</name>
    <dbReference type="NCBI Taxonomy" id="669026"/>
    <lineage>
        <taxon>Eukaryota</taxon>
        <taxon>Fungi</taxon>
        <taxon>Dikarya</taxon>
        <taxon>Ascomycota</taxon>
        <taxon>Pezizomycotina</taxon>
        <taxon>Sordariomycetes</taxon>
        <taxon>Sordariomycetidae</taxon>
        <taxon>Sordariales</taxon>
        <taxon>Chaetomiaceae</taxon>
        <taxon>Staphylotrichum</taxon>
    </lineage>
</organism>
<evidence type="ECO:0000256" key="1">
    <source>
        <dbReference type="SAM" id="MobiDB-lite"/>
    </source>
</evidence>
<gene>
    <name evidence="3" type="ORF">NEMBOFW57_007996</name>
</gene>
<feature type="compositionally biased region" description="Basic and acidic residues" evidence="1">
    <location>
        <begin position="9"/>
        <end position="20"/>
    </location>
</feature>
<dbReference type="Proteomes" id="UP001197093">
    <property type="component" value="Unassembled WGS sequence"/>
</dbReference>
<feature type="region of interest" description="Disordered" evidence="1">
    <location>
        <begin position="1"/>
        <end position="21"/>
    </location>
</feature>
<comment type="caution">
    <text evidence="3">The sequence shown here is derived from an EMBL/GenBank/DDBJ whole genome shotgun (WGS) entry which is preliminary data.</text>
</comment>
<evidence type="ECO:0000313" key="3">
    <source>
        <dbReference type="EMBL" id="KAG7285703.1"/>
    </source>
</evidence>
<evidence type="ECO:0000313" key="4">
    <source>
        <dbReference type="Proteomes" id="UP001197093"/>
    </source>
</evidence>